<accession>A0ACB7WH83</accession>
<dbReference type="EMBL" id="CM037014">
    <property type="protein sequence ID" value="KAH7687170.1"/>
    <property type="molecule type" value="Genomic_DNA"/>
</dbReference>
<gene>
    <name evidence="1" type="ORF">IHE45_04G150700</name>
</gene>
<protein>
    <submittedName>
        <fullName evidence="1">Uncharacterized protein</fullName>
    </submittedName>
</protein>
<evidence type="ECO:0000313" key="1">
    <source>
        <dbReference type="EMBL" id="KAH7687170.1"/>
    </source>
</evidence>
<sequence>MSCFLLRGSEICRWRIFMVFSFKHCKLYICGCFLYPCTLSRCLCHLLFNCNVYIAIFLLLNKKTYNRTR</sequence>
<proteinExistence type="predicted"/>
<organism evidence="1 2">
    <name type="scientific">Dioscorea alata</name>
    <name type="common">Purple yam</name>
    <dbReference type="NCBI Taxonomy" id="55571"/>
    <lineage>
        <taxon>Eukaryota</taxon>
        <taxon>Viridiplantae</taxon>
        <taxon>Streptophyta</taxon>
        <taxon>Embryophyta</taxon>
        <taxon>Tracheophyta</taxon>
        <taxon>Spermatophyta</taxon>
        <taxon>Magnoliopsida</taxon>
        <taxon>Liliopsida</taxon>
        <taxon>Dioscoreales</taxon>
        <taxon>Dioscoreaceae</taxon>
        <taxon>Dioscorea</taxon>
    </lineage>
</organism>
<name>A0ACB7WH83_DIOAL</name>
<evidence type="ECO:0000313" key="2">
    <source>
        <dbReference type="Proteomes" id="UP000827976"/>
    </source>
</evidence>
<reference evidence="2" key="1">
    <citation type="journal article" date="2022" name="Nat. Commun.">
        <title>Chromosome evolution and the genetic basis of agronomically important traits in greater yam.</title>
        <authorList>
            <person name="Bredeson J.V."/>
            <person name="Lyons J.B."/>
            <person name="Oniyinde I.O."/>
            <person name="Okereke N.R."/>
            <person name="Kolade O."/>
            <person name="Nnabue I."/>
            <person name="Nwadili C.O."/>
            <person name="Hribova E."/>
            <person name="Parker M."/>
            <person name="Nwogha J."/>
            <person name="Shu S."/>
            <person name="Carlson J."/>
            <person name="Kariba R."/>
            <person name="Muthemba S."/>
            <person name="Knop K."/>
            <person name="Barton G.J."/>
            <person name="Sherwood A.V."/>
            <person name="Lopez-Montes A."/>
            <person name="Asiedu R."/>
            <person name="Jamnadass R."/>
            <person name="Muchugi A."/>
            <person name="Goodstein D."/>
            <person name="Egesi C.N."/>
            <person name="Featherston J."/>
            <person name="Asfaw A."/>
            <person name="Simpson G.G."/>
            <person name="Dolezel J."/>
            <person name="Hendre P.S."/>
            <person name="Van Deynze A."/>
            <person name="Kumar P.L."/>
            <person name="Obidiegwu J.E."/>
            <person name="Bhattacharjee R."/>
            <person name="Rokhsar D.S."/>
        </authorList>
    </citation>
    <scope>NUCLEOTIDE SEQUENCE [LARGE SCALE GENOMIC DNA]</scope>
    <source>
        <strain evidence="2">cv. TDa95/00328</strain>
    </source>
</reference>
<keyword evidence="2" id="KW-1185">Reference proteome</keyword>
<dbReference type="Proteomes" id="UP000827976">
    <property type="component" value="Chromosome 4"/>
</dbReference>
<comment type="caution">
    <text evidence="1">The sequence shown here is derived from an EMBL/GenBank/DDBJ whole genome shotgun (WGS) entry which is preliminary data.</text>
</comment>